<dbReference type="Proteomes" id="UP000230132">
    <property type="component" value="Unassembled WGS sequence"/>
</dbReference>
<dbReference type="InterPro" id="IPR004506">
    <property type="entry name" value="MnmA-like"/>
</dbReference>
<evidence type="ECO:0000256" key="5">
    <source>
        <dbReference type="ARBA" id="ARBA00022840"/>
    </source>
</evidence>
<keyword evidence="2 9" id="KW-0808">Transferase</keyword>
<feature type="site" description="Interaction with tRNA" evidence="9">
    <location>
        <position position="133"/>
    </location>
</feature>
<evidence type="ECO:0000256" key="9">
    <source>
        <dbReference type="HAMAP-Rule" id="MF_00144"/>
    </source>
</evidence>
<keyword evidence="1 9" id="KW-0820">tRNA-binding</keyword>
<dbReference type="GO" id="GO:0000049">
    <property type="term" value="F:tRNA binding"/>
    <property type="evidence" value="ECO:0007669"/>
    <property type="project" value="UniProtKB-KW"/>
</dbReference>
<proteinExistence type="inferred from homology"/>
<keyword evidence="7 9" id="KW-1015">Disulfide bond</keyword>
<dbReference type="HAMAP" id="MF_00144">
    <property type="entry name" value="tRNA_thiouridyl_MnmA"/>
    <property type="match status" value="1"/>
</dbReference>
<protein>
    <recommendedName>
        <fullName evidence="9">tRNA-specific 2-thiouridylase MnmA</fullName>
        <ecNumber evidence="9">2.8.1.13</ecNumber>
    </recommendedName>
</protein>
<dbReference type="PANTHER" id="PTHR11933:SF5">
    <property type="entry name" value="MITOCHONDRIAL TRNA-SPECIFIC 2-THIOURIDYLASE 1"/>
    <property type="match status" value="1"/>
</dbReference>
<accession>A0A2H0UV93</accession>
<evidence type="ECO:0000313" key="13">
    <source>
        <dbReference type="Proteomes" id="UP000230132"/>
    </source>
</evidence>
<evidence type="ECO:0000259" key="10">
    <source>
        <dbReference type="Pfam" id="PF20258"/>
    </source>
</evidence>
<dbReference type="GO" id="GO:0103016">
    <property type="term" value="F:tRNA-uridine 2-sulfurtransferase activity"/>
    <property type="evidence" value="ECO:0007669"/>
    <property type="project" value="UniProtKB-EC"/>
</dbReference>
<dbReference type="SUPFAM" id="SSF52402">
    <property type="entry name" value="Adenine nucleotide alpha hydrolases-like"/>
    <property type="match status" value="1"/>
</dbReference>
<feature type="active site" description="Cysteine persulfide intermediate" evidence="9">
    <location>
        <position position="205"/>
    </location>
</feature>
<dbReference type="GO" id="GO:0005524">
    <property type="term" value="F:ATP binding"/>
    <property type="evidence" value="ECO:0007669"/>
    <property type="project" value="UniProtKB-KW"/>
</dbReference>
<reference evidence="13" key="1">
    <citation type="submission" date="2017-09" db="EMBL/GenBank/DDBJ databases">
        <title>Depth-based differentiation of microbial function through sediment-hosted aquifers and enrichment of novel symbionts in the deep terrestrial subsurface.</title>
        <authorList>
            <person name="Probst A.J."/>
            <person name="Ladd B."/>
            <person name="Jarett J.K."/>
            <person name="Geller-Mcgrath D.E."/>
            <person name="Sieber C.M.K."/>
            <person name="Emerson J.B."/>
            <person name="Anantharaman K."/>
            <person name="Thomas B.C."/>
            <person name="Malmstrom R."/>
            <person name="Stieglmeier M."/>
            <person name="Klingl A."/>
            <person name="Woyke T."/>
            <person name="Ryan C.M."/>
            <person name="Banfield J.F."/>
        </authorList>
    </citation>
    <scope>NUCLEOTIDE SEQUENCE [LARGE SCALE GENOMIC DNA]</scope>
</reference>
<dbReference type="InterPro" id="IPR014729">
    <property type="entry name" value="Rossmann-like_a/b/a_fold"/>
</dbReference>
<comment type="caution">
    <text evidence="9">Lacks conserved residue(s) required for the propagation of feature annotation.</text>
</comment>
<feature type="disulfide bond" description="Alternate" evidence="9">
    <location>
        <begin position="108"/>
        <end position="205"/>
    </location>
</feature>
<comment type="caution">
    <text evidence="12">The sequence shown here is derived from an EMBL/GenBank/DDBJ whole genome shotgun (WGS) entry which is preliminary data.</text>
</comment>
<evidence type="ECO:0000256" key="4">
    <source>
        <dbReference type="ARBA" id="ARBA00022741"/>
    </source>
</evidence>
<dbReference type="AlphaFoldDB" id="A0A2H0UV93"/>
<dbReference type="EMBL" id="PFAX01000006">
    <property type="protein sequence ID" value="PIR90723.1"/>
    <property type="molecule type" value="Genomic_DNA"/>
</dbReference>
<feature type="binding site" evidence="9">
    <location>
        <position position="132"/>
    </location>
    <ligand>
        <name>ATP</name>
        <dbReference type="ChEBI" id="CHEBI:30616"/>
    </ligand>
</feature>
<dbReference type="CDD" id="cd01998">
    <property type="entry name" value="MnmA_TRMU-like"/>
    <property type="match status" value="1"/>
</dbReference>
<dbReference type="NCBIfam" id="NF001138">
    <property type="entry name" value="PRK00143.1"/>
    <property type="match status" value="1"/>
</dbReference>
<evidence type="ECO:0000313" key="12">
    <source>
        <dbReference type="EMBL" id="PIR90723.1"/>
    </source>
</evidence>
<feature type="site" description="Interaction with tRNA" evidence="9">
    <location>
        <position position="335"/>
    </location>
</feature>
<dbReference type="InterPro" id="IPR046885">
    <property type="entry name" value="MnmA-like_C"/>
</dbReference>
<evidence type="ECO:0000256" key="6">
    <source>
        <dbReference type="ARBA" id="ARBA00022884"/>
    </source>
</evidence>
<evidence type="ECO:0000256" key="7">
    <source>
        <dbReference type="ARBA" id="ARBA00023157"/>
    </source>
</evidence>
<dbReference type="Gene3D" id="3.40.50.620">
    <property type="entry name" value="HUPs"/>
    <property type="match status" value="1"/>
</dbReference>
<dbReference type="InterPro" id="IPR023382">
    <property type="entry name" value="MnmA-like_central_sf"/>
</dbReference>
<dbReference type="FunFam" id="3.40.50.620:FF:000115">
    <property type="entry name" value="tRNA-specific 2-thiouridylase MnmA"/>
    <property type="match status" value="1"/>
</dbReference>
<name>A0A2H0UV93_9BACT</name>
<dbReference type="GO" id="GO:0002143">
    <property type="term" value="P:tRNA wobble position uridine thiolation"/>
    <property type="evidence" value="ECO:0007669"/>
    <property type="project" value="TreeGrafter"/>
</dbReference>
<comment type="similarity">
    <text evidence="9">Belongs to the MnmA/TRMU family.</text>
</comment>
<organism evidence="12 13">
    <name type="scientific">bacterium (Candidatus Gribaldobacteria) CG10_big_fil_rev_8_21_14_0_10_37_21</name>
    <dbReference type="NCBI Taxonomy" id="2014275"/>
    <lineage>
        <taxon>Bacteria</taxon>
        <taxon>Candidatus Gribaldobacteria</taxon>
    </lineage>
</organism>
<dbReference type="GO" id="GO:0005737">
    <property type="term" value="C:cytoplasm"/>
    <property type="evidence" value="ECO:0007669"/>
    <property type="project" value="UniProtKB-SubCell"/>
</dbReference>
<feature type="binding site" evidence="9">
    <location>
        <begin position="20"/>
        <end position="27"/>
    </location>
    <ligand>
        <name>ATP</name>
        <dbReference type="ChEBI" id="CHEBI:30616"/>
    </ligand>
</feature>
<keyword evidence="9" id="KW-0963">Cytoplasm</keyword>
<dbReference type="Gene3D" id="2.30.30.280">
    <property type="entry name" value="Adenine nucleotide alpha hydrolases-like domains"/>
    <property type="match status" value="1"/>
</dbReference>
<dbReference type="NCBIfam" id="TIGR00420">
    <property type="entry name" value="trmU"/>
    <property type="match status" value="1"/>
</dbReference>
<evidence type="ECO:0000256" key="8">
    <source>
        <dbReference type="ARBA" id="ARBA00051542"/>
    </source>
</evidence>
<feature type="active site" description="Nucleophile" evidence="9">
    <location>
        <position position="108"/>
    </location>
</feature>
<evidence type="ECO:0000256" key="2">
    <source>
        <dbReference type="ARBA" id="ARBA00022679"/>
    </source>
</evidence>
<keyword evidence="4 9" id="KW-0547">Nucleotide-binding</keyword>
<feature type="domain" description="tRNA-specific 2-thiouridylase MnmA-like C-terminal" evidence="10">
    <location>
        <begin position="282"/>
        <end position="351"/>
    </location>
</feature>
<dbReference type="FunFam" id="2.30.30.280:FF:000001">
    <property type="entry name" value="tRNA-specific 2-thiouridylase MnmA"/>
    <property type="match status" value="1"/>
</dbReference>
<comment type="subcellular location">
    <subcellularLocation>
        <location evidence="9">Cytoplasm</location>
    </subcellularLocation>
</comment>
<keyword evidence="3 9" id="KW-0819">tRNA processing</keyword>
<dbReference type="PANTHER" id="PTHR11933">
    <property type="entry name" value="TRNA 5-METHYLAMINOMETHYL-2-THIOURIDYLATE -METHYLTRANSFERASE"/>
    <property type="match status" value="1"/>
</dbReference>
<keyword evidence="5 9" id="KW-0067">ATP-binding</keyword>
<sequence>MKKNTLSQRQPQRKIKVIVAMSGGVDSSVTAALLQRAGFDLVGVFMKLWNEGSRCCSLEDVQRARLTAEKLKIPFYVLNCQKEFKRKVVSYFLNELKAGRTPNPCVLCNKEIKFKLLFKKMEELKADFVATGHYAKIKSQKSKIFQLLRAKDIKKDQSYFLWKLNQKEFAKVIFPLGNLTKVEVRQMAKKMGLPAANAIESQEICFIEKDLNAFLKKELKPRPGEIIDLKGRALGQHQGLWFYTIGQRKGLPLQQGPWFVIKKDFKKNILIVSKNEKDLLQKEIYFKEANWLNKPVSFPFKAKAKIRSTAPLAECLVFKNKAVFLKPQKAVTLGQSIVFYKGNCLLGGGIIIK</sequence>
<keyword evidence="6 9" id="KW-0694">RNA-binding</keyword>
<dbReference type="Pfam" id="PF03054">
    <property type="entry name" value="tRNA_Me_trans"/>
    <property type="match status" value="1"/>
</dbReference>
<feature type="binding site" evidence="9">
    <location>
        <position position="46"/>
    </location>
    <ligand>
        <name>ATP</name>
        <dbReference type="ChEBI" id="CHEBI:30616"/>
    </ligand>
</feature>
<comment type="catalytic activity">
    <reaction evidence="8 9">
        <text>S-sulfanyl-L-cysteinyl-[protein] + uridine(34) in tRNA + AH2 + ATP = 2-thiouridine(34) in tRNA + L-cysteinyl-[protein] + A + AMP + diphosphate + H(+)</text>
        <dbReference type="Rhea" id="RHEA:47032"/>
        <dbReference type="Rhea" id="RHEA-COMP:10131"/>
        <dbReference type="Rhea" id="RHEA-COMP:11726"/>
        <dbReference type="Rhea" id="RHEA-COMP:11727"/>
        <dbReference type="Rhea" id="RHEA-COMP:11728"/>
        <dbReference type="ChEBI" id="CHEBI:13193"/>
        <dbReference type="ChEBI" id="CHEBI:15378"/>
        <dbReference type="ChEBI" id="CHEBI:17499"/>
        <dbReference type="ChEBI" id="CHEBI:29950"/>
        <dbReference type="ChEBI" id="CHEBI:30616"/>
        <dbReference type="ChEBI" id="CHEBI:33019"/>
        <dbReference type="ChEBI" id="CHEBI:61963"/>
        <dbReference type="ChEBI" id="CHEBI:65315"/>
        <dbReference type="ChEBI" id="CHEBI:87170"/>
        <dbReference type="ChEBI" id="CHEBI:456215"/>
        <dbReference type="EC" id="2.8.1.13"/>
    </reaction>
</comment>
<comment type="function">
    <text evidence="9">Catalyzes the 2-thiolation of uridine at the wobble position (U34) of tRNA, leading to the formation of s(2)U34.</text>
</comment>
<dbReference type="Pfam" id="PF20259">
    <property type="entry name" value="tRNA_Me_trans_M"/>
    <property type="match status" value="1"/>
</dbReference>
<feature type="domain" description="tRNA-specific 2-thiouridylase MnmA-like central" evidence="11">
    <location>
        <begin position="213"/>
        <end position="274"/>
    </location>
</feature>
<dbReference type="InterPro" id="IPR046884">
    <property type="entry name" value="MnmA-like_central"/>
</dbReference>
<dbReference type="Gene3D" id="2.40.30.10">
    <property type="entry name" value="Translation factors"/>
    <property type="match status" value="1"/>
</dbReference>
<evidence type="ECO:0000256" key="3">
    <source>
        <dbReference type="ARBA" id="ARBA00022694"/>
    </source>
</evidence>
<dbReference type="EC" id="2.8.1.13" evidence="9"/>
<feature type="region of interest" description="Interaction with tRNA" evidence="9">
    <location>
        <begin position="155"/>
        <end position="157"/>
    </location>
</feature>
<gene>
    <name evidence="9" type="primary">mnmA</name>
    <name evidence="12" type="ORF">COU05_00580</name>
</gene>
<evidence type="ECO:0000256" key="1">
    <source>
        <dbReference type="ARBA" id="ARBA00022555"/>
    </source>
</evidence>
<dbReference type="Pfam" id="PF20258">
    <property type="entry name" value="tRNA_Me_trans_C"/>
    <property type="match status" value="1"/>
</dbReference>
<evidence type="ECO:0000259" key="11">
    <source>
        <dbReference type="Pfam" id="PF20259"/>
    </source>
</evidence>